<evidence type="ECO:0000313" key="5">
    <source>
        <dbReference type="Proteomes" id="UP000177390"/>
    </source>
</evidence>
<keyword evidence="3" id="KW-1133">Transmembrane helix</keyword>
<dbReference type="AlphaFoldDB" id="A0A1F5EVX4"/>
<evidence type="ECO:0000256" key="1">
    <source>
        <dbReference type="SAM" id="Coils"/>
    </source>
</evidence>
<sequence length="580" mass="63309">MAKAGSEHITIIAQAGLALLFLAALPTTVWAATIYFSPASGSYAMGATLAADVYVASSDQAMNAASGVVSFPADKMEVVSLSKSGSTFGLWVQEPSFSNSLGTVSFEGIVLNPGYVGAAGKALRITFRVKATGTATLAFSSGSVLANDGQGTNILTGLGSAQFSFGGAASPGAPEAVTPGEPGTPQAPEISSPTHPDPTKWYSLDTAKFTWALPADATGARLLIGRIPNAVPTVAYIPAISSKELDKLEDGIWYFSVRLRNDAGWGSISRFRFQIDTEKPTRFDISEVERGDLTDPRAQFIFDASDKTSGIDHYEIQIGNENPRVWRDDGSHRYYTPTLGPGKYTLIAKAIDKAGNSLANSAEFIINALEPPVITDYPRELASGEILSIKGKTKYSDVQVNIFLQHEKDEVKSYSVKSDNSGKFTFIAEDRLSSGIYIAWAEVIDARGARSDPSEKVTIAVERPAFLRIGSWAVGFLSVVVPLIALVLLLVYLSWHWWHRFATMRKRVKKEIREAEQALHKAFDLLKEAIREQIKMLEKTKTKRQLTEEEEKIVKQLKKDLDDAEKFVRKEIEDIEKAVK</sequence>
<evidence type="ECO:0000256" key="2">
    <source>
        <dbReference type="SAM" id="MobiDB-lite"/>
    </source>
</evidence>
<dbReference type="GO" id="GO:0030246">
    <property type="term" value="F:carbohydrate binding"/>
    <property type="evidence" value="ECO:0007669"/>
    <property type="project" value="InterPro"/>
</dbReference>
<reference evidence="4 5" key="1">
    <citation type="journal article" date="2016" name="Nat. Commun.">
        <title>Thousands of microbial genomes shed light on interconnected biogeochemical processes in an aquifer system.</title>
        <authorList>
            <person name="Anantharaman K."/>
            <person name="Brown C.T."/>
            <person name="Hug L.A."/>
            <person name="Sharon I."/>
            <person name="Castelle C.J."/>
            <person name="Probst A.J."/>
            <person name="Thomas B.C."/>
            <person name="Singh A."/>
            <person name="Wilkins M.J."/>
            <person name="Karaoz U."/>
            <person name="Brodie E.L."/>
            <person name="Williams K.H."/>
            <person name="Hubbard S.S."/>
            <person name="Banfield J.F."/>
        </authorList>
    </citation>
    <scope>NUCLEOTIDE SEQUENCE [LARGE SCALE GENOMIC DNA]</scope>
</reference>
<gene>
    <name evidence="4" type="ORF">A3D09_02250</name>
</gene>
<dbReference type="Proteomes" id="UP000177390">
    <property type="component" value="Unassembled WGS sequence"/>
</dbReference>
<dbReference type="CDD" id="cd08547">
    <property type="entry name" value="Type_II_cohesin"/>
    <property type="match status" value="1"/>
</dbReference>
<dbReference type="EMBL" id="MFAH01000024">
    <property type="protein sequence ID" value="OGD71510.1"/>
    <property type="molecule type" value="Genomic_DNA"/>
</dbReference>
<feature type="transmembrane region" description="Helical" evidence="3">
    <location>
        <begin position="472"/>
        <end position="498"/>
    </location>
</feature>
<protein>
    <recommendedName>
        <fullName evidence="6">Cohesin domain-containing protein</fullName>
    </recommendedName>
</protein>
<name>A0A1F5EVX4_9BACT</name>
<keyword evidence="3" id="KW-0472">Membrane</keyword>
<feature type="region of interest" description="Disordered" evidence="2">
    <location>
        <begin position="169"/>
        <end position="197"/>
    </location>
</feature>
<evidence type="ECO:0000256" key="3">
    <source>
        <dbReference type="SAM" id="Phobius"/>
    </source>
</evidence>
<keyword evidence="1" id="KW-0175">Coiled coil</keyword>
<keyword evidence="3" id="KW-0812">Transmembrane</keyword>
<dbReference type="SUPFAM" id="SSF49384">
    <property type="entry name" value="Carbohydrate-binding domain"/>
    <property type="match status" value="1"/>
</dbReference>
<evidence type="ECO:0008006" key="6">
    <source>
        <dbReference type="Google" id="ProtNLM"/>
    </source>
</evidence>
<dbReference type="InterPro" id="IPR008965">
    <property type="entry name" value="CBM2/CBM3_carb-bd_dom_sf"/>
</dbReference>
<feature type="coiled-coil region" evidence="1">
    <location>
        <begin position="505"/>
        <end position="578"/>
    </location>
</feature>
<proteinExistence type="predicted"/>
<organism evidence="4 5">
    <name type="scientific">Candidatus Collierbacteria bacterium RIFCSPHIGHO2_02_FULL_49_10</name>
    <dbReference type="NCBI Taxonomy" id="1817723"/>
    <lineage>
        <taxon>Bacteria</taxon>
        <taxon>Candidatus Collieribacteriota</taxon>
    </lineage>
</organism>
<evidence type="ECO:0000313" key="4">
    <source>
        <dbReference type="EMBL" id="OGD71510.1"/>
    </source>
</evidence>
<comment type="caution">
    <text evidence="4">The sequence shown here is derived from an EMBL/GenBank/DDBJ whole genome shotgun (WGS) entry which is preliminary data.</text>
</comment>
<dbReference type="Gene3D" id="2.60.40.680">
    <property type="match status" value="1"/>
</dbReference>
<accession>A0A1F5EVX4</accession>